<sequence>MYFSYQNHEELEDDLYQEDAGESEGSEANSELEFQLYSQLHYSSNAGELEEQESKGEKAEGQNNQQPEVTKKTADGDGEVGHTVEREPVSLDTSKLRQHLKKKKEKHVKQKKGEKSESESEESESKSESDSYDSSDSDGLESWMILGPAKQDGDQCISLNLEVGPDSIAGLSLFIFVYRLCWVRCALFRA</sequence>
<feature type="compositionally biased region" description="Basic residues" evidence="1">
    <location>
        <begin position="96"/>
        <end position="110"/>
    </location>
</feature>
<accession>A0A3Q3J1K3</accession>
<dbReference type="Ensembl" id="ENSMALT00000010571.1">
    <property type="protein sequence ID" value="ENSMALP00000010350.1"/>
    <property type="gene ID" value="ENSMALG00000007373.1"/>
</dbReference>
<keyword evidence="3" id="KW-1185">Reference proteome</keyword>
<protein>
    <submittedName>
        <fullName evidence="2">Uncharacterized protein</fullName>
    </submittedName>
</protein>
<feature type="compositionally biased region" description="Basic and acidic residues" evidence="1">
    <location>
        <begin position="69"/>
        <end position="89"/>
    </location>
</feature>
<dbReference type="Proteomes" id="UP000261600">
    <property type="component" value="Unplaced"/>
</dbReference>
<evidence type="ECO:0000313" key="3">
    <source>
        <dbReference type="Proteomes" id="UP000261600"/>
    </source>
</evidence>
<dbReference type="STRING" id="43700.ENSMALP00000010350"/>
<evidence type="ECO:0000313" key="2">
    <source>
        <dbReference type="Ensembl" id="ENSMALP00000010350.1"/>
    </source>
</evidence>
<proteinExistence type="predicted"/>
<feature type="compositionally biased region" description="Acidic residues" evidence="1">
    <location>
        <begin position="130"/>
        <end position="139"/>
    </location>
</feature>
<reference evidence="2" key="2">
    <citation type="submission" date="2025-09" db="UniProtKB">
        <authorList>
            <consortium name="Ensembl"/>
        </authorList>
    </citation>
    <scope>IDENTIFICATION</scope>
</reference>
<dbReference type="AlphaFoldDB" id="A0A3Q3J1K3"/>
<evidence type="ECO:0000256" key="1">
    <source>
        <dbReference type="SAM" id="MobiDB-lite"/>
    </source>
</evidence>
<reference evidence="2" key="1">
    <citation type="submission" date="2025-08" db="UniProtKB">
        <authorList>
            <consortium name="Ensembl"/>
        </authorList>
    </citation>
    <scope>IDENTIFICATION</scope>
</reference>
<feature type="region of interest" description="Disordered" evidence="1">
    <location>
        <begin position="1"/>
        <end position="141"/>
    </location>
</feature>
<name>A0A3Q3J1K3_MONAL</name>
<feature type="compositionally biased region" description="Acidic residues" evidence="1">
    <location>
        <begin position="10"/>
        <end position="25"/>
    </location>
</feature>
<feature type="compositionally biased region" description="Polar residues" evidence="1">
    <location>
        <begin position="36"/>
        <end position="46"/>
    </location>
</feature>
<organism evidence="2 3">
    <name type="scientific">Monopterus albus</name>
    <name type="common">Swamp eel</name>
    <dbReference type="NCBI Taxonomy" id="43700"/>
    <lineage>
        <taxon>Eukaryota</taxon>
        <taxon>Metazoa</taxon>
        <taxon>Chordata</taxon>
        <taxon>Craniata</taxon>
        <taxon>Vertebrata</taxon>
        <taxon>Euteleostomi</taxon>
        <taxon>Actinopterygii</taxon>
        <taxon>Neopterygii</taxon>
        <taxon>Teleostei</taxon>
        <taxon>Neoteleostei</taxon>
        <taxon>Acanthomorphata</taxon>
        <taxon>Anabantaria</taxon>
        <taxon>Synbranchiformes</taxon>
        <taxon>Synbranchidae</taxon>
        <taxon>Monopterus</taxon>
    </lineage>
</organism>
<feature type="compositionally biased region" description="Basic and acidic residues" evidence="1">
    <location>
        <begin position="111"/>
        <end position="129"/>
    </location>
</feature>